<reference evidence="3 4" key="1">
    <citation type="submission" date="2014-03" db="EMBL/GenBank/DDBJ databases">
        <title>Genomics of Bifidobacteria.</title>
        <authorList>
            <person name="Ventura M."/>
            <person name="Milani C."/>
            <person name="Lugli G.A."/>
        </authorList>
    </citation>
    <scope>NUCLEOTIDE SEQUENCE [LARGE SCALE GENOMIC DNA]</scope>
    <source>
        <strain evidence="3 4">LMG 11592</strain>
    </source>
</reference>
<sequence length="169" mass="16991">MVDVRLAVPAVAAVALTVAGCGARAVPLDDDYAGGSAESSSAGSSSSSSGSSSSSSSSSSGSSSSSSADTGRYRDGTYSTRGEYGPIREDSIDVRLTLKDGTVESVKVTGNPDNAISKKHQKAFASSISSVVVGRPLKGLSIDTVAGASWTSEAFNKALELTREQASVS</sequence>
<dbReference type="Pfam" id="PF04205">
    <property type="entry name" value="FMN_bind"/>
    <property type="match status" value="1"/>
</dbReference>
<dbReference type="eggNOG" id="COG3976">
    <property type="taxonomic scope" value="Bacteria"/>
</dbReference>
<gene>
    <name evidence="3" type="ORF">BMIN_1334</name>
</gene>
<feature type="compositionally biased region" description="Low complexity" evidence="1">
    <location>
        <begin position="33"/>
        <end position="68"/>
    </location>
</feature>
<keyword evidence="4" id="KW-1185">Reference proteome</keyword>
<protein>
    <submittedName>
        <fullName evidence="3">FMN-binding domain protein</fullName>
    </submittedName>
</protein>
<dbReference type="RefSeq" id="WP_022861452.1">
    <property type="nucleotide sequence ID" value="NZ_JGZD01000004.1"/>
</dbReference>
<dbReference type="GO" id="GO:0010181">
    <property type="term" value="F:FMN binding"/>
    <property type="evidence" value="ECO:0007669"/>
    <property type="project" value="InterPro"/>
</dbReference>
<organism evidence="3 4">
    <name type="scientific">Bifidobacterium minimum</name>
    <dbReference type="NCBI Taxonomy" id="1693"/>
    <lineage>
        <taxon>Bacteria</taxon>
        <taxon>Bacillati</taxon>
        <taxon>Actinomycetota</taxon>
        <taxon>Actinomycetes</taxon>
        <taxon>Bifidobacteriales</taxon>
        <taxon>Bifidobacteriaceae</taxon>
        <taxon>Bifidobacterium</taxon>
    </lineage>
</organism>
<dbReference type="InterPro" id="IPR007329">
    <property type="entry name" value="FMN-bd"/>
</dbReference>
<dbReference type="EMBL" id="JGZD01000004">
    <property type="protein sequence ID" value="KFI74067.1"/>
    <property type="molecule type" value="Genomic_DNA"/>
</dbReference>
<dbReference type="PROSITE" id="PS51257">
    <property type="entry name" value="PROKAR_LIPOPROTEIN"/>
    <property type="match status" value="1"/>
</dbReference>
<dbReference type="STRING" id="1693.BMIN_1334"/>
<evidence type="ECO:0000313" key="4">
    <source>
        <dbReference type="Proteomes" id="UP000029014"/>
    </source>
</evidence>
<evidence type="ECO:0000256" key="1">
    <source>
        <dbReference type="SAM" id="MobiDB-lite"/>
    </source>
</evidence>
<feature type="domain" description="FMN-binding" evidence="2">
    <location>
        <begin position="88"/>
        <end position="166"/>
    </location>
</feature>
<feature type="region of interest" description="Disordered" evidence="1">
    <location>
        <begin position="29"/>
        <end position="90"/>
    </location>
</feature>
<name>A0A087BSR7_9BIFI</name>
<dbReference type="Gene3D" id="3.90.1010.20">
    <property type="match status" value="1"/>
</dbReference>
<dbReference type="Proteomes" id="UP000029014">
    <property type="component" value="Unassembled WGS sequence"/>
</dbReference>
<dbReference type="AlphaFoldDB" id="A0A087BSR7"/>
<evidence type="ECO:0000313" key="3">
    <source>
        <dbReference type="EMBL" id="KFI74067.1"/>
    </source>
</evidence>
<accession>A0A087BSR7</accession>
<dbReference type="SMART" id="SM00900">
    <property type="entry name" value="FMN_bind"/>
    <property type="match status" value="1"/>
</dbReference>
<comment type="caution">
    <text evidence="3">The sequence shown here is derived from an EMBL/GenBank/DDBJ whole genome shotgun (WGS) entry which is preliminary data.</text>
</comment>
<proteinExistence type="predicted"/>
<dbReference type="GO" id="GO:0016020">
    <property type="term" value="C:membrane"/>
    <property type="evidence" value="ECO:0007669"/>
    <property type="project" value="InterPro"/>
</dbReference>
<evidence type="ECO:0000259" key="2">
    <source>
        <dbReference type="SMART" id="SM00900"/>
    </source>
</evidence>